<dbReference type="Gene3D" id="1.10.357.40">
    <property type="entry name" value="YbiA-like"/>
    <property type="match status" value="1"/>
</dbReference>
<dbReference type="EMBL" id="JAPUFD010000022">
    <property type="protein sequence ID" value="MDI1493068.1"/>
    <property type="molecule type" value="Genomic_DNA"/>
</dbReference>
<gene>
    <name evidence="2" type="ORF">OHK93_004853</name>
</gene>
<evidence type="ECO:0000313" key="2">
    <source>
        <dbReference type="EMBL" id="MDI1493068.1"/>
    </source>
</evidence>
<comment type="caution">
    <text evidence="2">The sequence shown here is derived from an EMBL/GenBank/DDBJ whole genome shotgun (WGS) entry which is preliminary data.</text>
</comment>
<dbReference type="AlphaFoldDB" id="A0AA43TYV1"/>
<name>A0AA43TYV1_9LECA</name>
<dbReference type="Proteomes" id="UP001161017">
    <property type="component" value="Unassembled WGS sequence"/>
</dbReference>
<proteinExistence type="predicted"/>
<dbReference type="InterPro" id="IPR037238">
    <property type="entry name" value="YbiA-like_sf"/>
</dbReference>
<feature type="domain" description="NADAR" evidence="1">
    <location>
        <begin position="10"/>
        <end position="172"/>
    </location>
</feature>
<keyword evidence="3" id="KW-1185">Reference proteome</keyword>
<dbReference type="InterPro" id="IPR012816">
    <property type="entry name" value="NADAR"/>
</dbReference>
<dbReference type="CDD" id="cd15457">
    <property type="entry name" value="NADAR"/>
    <property type="match status" value="1"/>
</dbReference>
<reference evidence="2" key="1">
    <citation type="journal article" date="2023" name="Genome Biol. Evol.">
        <title>First Whole Genome Sequence and Flow Cytometry Genome Size Data for the Lichen-Forming Fungus Ramalina farinacea (Ascomycota).</title>
        <authorList>
            <person name="Llewellyn T."/>
            <person name="Mian S."/>
            <person name="Hill R."/>
            <person name="Leitch I.J."/>
            <person name="Gaya E."/>
        </authorList>
    </citation>
    <scope>NUCLEOTIDE SEQUENCE</scope>
    <source>
        <strain evidence="2">LIQ254RAFAR</strain>
    </source>
</reference>
<evidence type="ECO:0000259" key="1">
    <source>
        <dbReference type="Pfam" id="PF08719"/>
    </source>
</evidence>
<dbReference type="Pfam" id="PF08719">
    <property type="entry name" value="NADAR"/>
    <property type="match status" value="1"/>
</dbReference>
<accession>A0AA43TYV1</accession>
<evidence type="ECO:0000313" key="3">
    <source>
        <dbReference type="Proteomes" id="UP001161017"/>
    </source>
</evidence>
<organism evidence="2 3">
    <name type="scientific">Ramalina farinacea</name>
    <dbReference type="NCBI Taxonomy" id="258253"/>
    <lineage>
        <taxon>Eukaryota</taxon>
        <taxon>Fungi</taxon>
        <taxon>Dikarya</taxon>
        <taxon>Ascomycota</taxon>
        <taxon>Pezizomycotina</taxon>
        <taxon>Lecanoromycetes</taxon>
        <taxon>OSLEUM clade</taxon>
        <taxon>Lecanoromycetidae</taxon>
        <taxon>Lecanorales</taxon>
        <taxon>Lecanorineae</taxon>
        <taxon>Ramalinaceae</taxon>
        <taxon>Ramalina</taxon>
    </lineage>
</organism>
<protein>
    <recommendedName>
        <fullName evidence="1">NADAR domain-containing protein</fullName>
    </recommendedName>
</protein>
<dbReference type="SUPFAM" id="SSF143990">
    <property type="entry name" value="YbiA-like"/>
    <property type="match status" value="1"/>
</dbReference>
<sequence>MAAARGGTIYFWREFEHPYGFLSQWYSSPFTAPPPNSPASQDLVRFVTTEQYMMYRKAILFNDKEIAEKIMRERTPKNQKALGRKVANFDHKTWDQHKEGIVEDGNWYKFTANDEKNMKTLLLATEDKLLVEASPYDRIWGIGFNAANAEANKDEWGLNLLGMALMRVRGRMKANSSKAAESQSLDTKQ</sequence>
<dbReference type="NCBIfam" id="TIGR02464">
    <property type="entry name" value="ribofla_fusion"/>
    <property type="match status" value="1"/>
</dbReference>